<accession>N1QX09</accession>
<evidence type="ECO:0000313" key="1">
    <source>
        <dbReference type="EnsemblPlants" id="EMT16015"/>
    </source>
</evidence>
<organism evidence="1">
    <name type="scientific">Aegilops tauschii</name>
    <name type="common">Tausch's goatgrass</name>
    <name type="synonym">Aegilops squarrosa</name>
    <dbReference type="NCBI Taxonomy" id="37682"/>
    <lineage>
        <taxon>Eukaryota</taxon>
        <taxon>Viridiplantae</taxon>
        <taxon>Streptophyta</taxon>
        <taxon>Embryophyta</taxon>
        <taxon>Tracheophyta</taxon>
        <taxon>Spermatophyta</taxon>
        <taxon>Magnoliopsida</taxon>
        <taxon>Liliopsida</taxon>
        <taxon>Poales</taxon>
        <taxon>Poaceae</taxon>
        <taxon>BOP clade</taxon>
        <taxon>Pooideae</taxon>
        <taxon>Triticodae</taxon>
        <taxon>Triticeae</taxon>
        <taxon>Triticinae</taxon>
        <taxon>Aegilops</taxon>
    </lineage>
</organism>
<protein>
    <submittedName>
        <fullName evidence="1">Uncharacterized protein</fullName>
    </submittedName>
</protein>
<name>N1QX09_AEGTA</name>
<sequence>MVSLSFSRVVDSVTSSLLIPRYHLKYTAILHIKYIDRCSDNYVLKINDNCILKIDDNYKPRKKPFAGFSEKLCFLCKKFIVQCYELCTFVIIQLFPVSSHDVCTGGALFGKGWFHIPYWFVWLYVILHLHAIPSHAYMALSEVQQLLLQRGNLVR</sequence>
<dbReference type="EnsemblPlants" id="EMT16015">
    <property type="protein sequence ID" value="EMT16015"/>
    <property type="gene ID" value="F775_24939"/>
</dbReference>
<reference evidence="1" key="1">
    <citation type="submission" date="2015-06" db="UniProtKB">
        <authorList>
            <consortium name="EnsemblPlants"/>
        </authorList>
    </citation>
    <scope>IDENTIFICATION</scope>
</reference>
<dbReference type="AlphaFoldDB" id="N1QX09"/>
<proteinExistence type="predicted"/>